<dbReference type="EMBL" id="PZZL01000001">
    <property type="protein sequence ID" value="PTM61542.1"/>
    <property type="molecule type" value="Genomic_DNA"/>
</dbReference>
<feature type="compositionally biased region" description="Basic and acidic residues" evidence="1">
    <location>
        <begin position="173"/>
        <end position="184"/>
    </location>
</feature>
<gene>
    <name evidence="2" type="ORF">C8P69_101212</name>
</gene>
<organism evidence="2 3">
    <name type="scientific">Phreatobacter oligotrophus</name>
    <dbReference type="NCBI Taxonomy" id="1122261"/>
    <lineage>
        <taxon>Bacteria</taxon>
        <taxon>Pseudomonadati</taxon>
        <taxon>Pseudomonadota</taxon>
        <taxon>Alphaproteobacteria</taxon>
        <taxon>Hyphomicrobiales</taxon>
        <taxon>Phreatobacteraceae</taxon>
        <taxon>Phreatobacter</taxon>
    </lineage>
</organism>
<evidence type="ECO:0000313" key="2">
    <source>
        <dbReference type="EMBL" id="PTM61542.1"/>
    </source>
</evidence>
<dbReference type="RefSeq" id="WP_108174008.1">
    <property type="nucleotide sequence ID" value="NZ_JAIESU010000006.1"/>
</dbReference>
<evidence type="ECO:0000313" key="3">
    <source>
        <dbReference type="Proteomes" id="UP000241808"/>
    </source>
</evidence>
<protein>
    <submittedName>
        <fullName evidence="2">Uncharacterized protein</fullName>
    </submittedName>
</protein>
<name>A0A2T4ZHU0_9HYPH</name>
<evidence type="ECO:0000256" key="1">
    <source>
        <dbReference type="SAM" id="MobiDB-lite"/>
    </source>
</evidence>
<accession>A0A2T4ZHU0</accession>
<dbReference type="AlphaFoldDB" id="A0A2T4ZHU0"/>
<sequence>MMSSLSRSPHVLFLAPLAVLARLALWTVVAMAVGLPLLWLDYAVHGERHRIFVEYLHHDSGEATVDGIVEPALRPIHQATIGSAVLTVLPEDRRVRLGLWTPFGDSRPAIAGELRERCYYDARLIAHEDLWHQRLMRWAERRRRPTAADDGDDRRPLAVVEATFAYCDPNGLTRRERRERDRPQTARQWLDLLSPPAPPPRAD</sequence>
<comment type="caution">
    <text evidence="2">The sequence shown here is derived from an EMBL/GenBank/DDBJ whole genome shotgun (WGS) entry which is preliminary data.</text>
</comment>
<feature type="region of interest" description="Disordered" evidence="1">
    <location>
        <begin position="172"/>
        <end position="203"/>
    </location>
</feature>
<keyword evidence="3" id="KW-1185">Reference proteome</keyword>
<proteinExistence type="predicted"/>
<dbReference type="Proteomes" id="UP000241808">
    <property type="component" value="Unassembled WGS sequence"/>
</dbReference>
<reference evidence="2 3" key="1">
    <citation type="submission" date="2018-04" db="EMBL/GenBank/DDBJ databases">
        <title>Genomic Encyclopedia of Archaeal and Bacterial Type Strains, Phase II (KMG-II): from individual species to whole genera.</title>
        <authorList>
            <person name="Goeker M."/>
        </authorList>
    </citation>
    <scope>NUCLEOTIDE SEQUENCE [LARGE SCALE GENOMIC DNA]</scope>
    <source>
        <strain evidence="2 3">DSM 25521</strain>
    </source>
</reference>